<keyword evidence="3" id="KW-1185">Reference proteome</keyword>
<feature type="compositionally biased region" description="Basic and acidic residues" evidence="1">
    <location>
        <begin position="163"/>
        <end position="182"/>
    </location>
</feature>
<feature type="region of interest" description="Disordered" evidence="1">
    <location>
        <begin position="159"/>
        <end position="184"/>
    </location>
</feature>
<accession>A0A9W8L9H5</accession>
<dbReference type="Proteomes" id="UP001140011">
    <property type="component" value="Unassembled WGS sequence"/>
</dbReference>
<organism evidence="2 3">
    <name type="scientific">Coemansia pectinata</name>
    <dbReference type="NCBI Taxonomy" id="1052879"/>
    <lineage>
        <taxon>Eukaryota</taxon>
        <taxon>Fungi</taxon>
        <taxon>Fungi incertae sedis</taxon>
        <taxon>Zoopagomycota</taxon>
        <taxon>Kickxellomycotina</taxon>
        <taxon>Kickxellomycetes</taxon>
        <taxon>Kickxellales</taxon>
        <taxon>Kickxellaceae</taxon>
        <taxon>Coemansia</taxon>
    </lineage>
</organism>
<gene>
    <name evidence="2" type="ORF">GGI19_005267</name>
</gene>
<sequence length="631" mass="72308">MDNLSAFQILPYHVVKLIVNHVAGCSRLQFADITTDTDEYRILQIPLLWVCHNFRAFVRERFCRVYKLTLENDRDRAEALLFSWPTRFKELGYPTHHLAKELRVKLDIKAVYTGKALQVLSDAPYEGRSFPLIRKLIFSLTGDHDGDYYWESVSDNEGYYDQEPVRDNDQGPVRDNDREPVHGSDWALDGNNGWALGGNDDWDAGNYKDDTPKTRYIYPPDTAANITAFVQRIRQMAPAVSEIDVWPIGDAERLLWHCDVHILNLVLQLFDIVEKHTVITRGSEPMLMFSGLDPIRDLVRLECSLDSDFYNAWPLIRHNTQTLQFLDLDVGDVELTNAVRDPDSGDYLEYPCLHTLIIRSFREPWPSQEAFSKDIVPFPRLLRLSVLSDYPFGDDILFRGNAGTLEYLELRLLPETVSMLKKYRVFTPTSHPNLNCVKLDLSIDYIPYVFAKVAECLKFVLSIAPSASVRQIPDMAKYPEDCNIALSMLKDYSCIQILSLPHMSLSLWDAITLVKSLSLLSDLTTRAPVLGEFPQGLSAVDLPGHVRATYAPMGKRLRCWHVYDIPVCDYKETTTCVLLLALACPNFDYVVVYGDSREPFMKIMQEKIAEPGFNQDAPRLRRLLFKGWKDC</sequence>
<protein>
    <submittedName>
        <fullName evidence="2">Uncharacterized protein</fullName>
    </submittedName>
</protein>
<evidence type="ECO:0000313" key="2">
    <source>
        <dbReference type="EMBL" id="KAJ2750152.1"/>
    </source>
</evidence>
<dbReference type="EMBL" id="JANBUH010000619">
    <property type="protein sequence ID" value="KAJ2750152.1"/>
    <property type="molecule type" value="Genomic_DNA"/>
</dbReference>
<reference evidence="2" key="1">
    <citation type="submission" date="2022-07" db="EMBL/GenBank/DDBJ databases">
        <title>Phylogenomic reconstructions and comparative analyses of Kickxellomycotina fungi.</title>
        <authorList>
            <person name="Reynolds N.K."/>
            <person name="Stajich J.E."/>
            <person name="Barry K."/>
            <person name="Grigoriev I.V."/>
            <person name="Crous P."/>
            <person name="Smith M.E."/>
        </authorList>
    </citation>
    <scope>NUCLEOTIDE SEQUENCE</scope>
    <source>
        <strain evidence="2">BCRC 34297</strain>
    </source>
</reference>
<evidence type="ECO:0000313" key="3">
    <source>
        <dbReference type="Proteomes" id="UP001140011"/>
    </source>
</evidence>
<dbReference type="OrthoDB" id="5533323at2759"/>
<proteinExistence type="predicted"/>
<evidence type="ECO:0000256" key="1">
    <source>
        <dbReference type="SAM" id="MobiDB-lite"/>
    </source>
</evidence>
<dbReference type="AlphaFoldDB" id="A0A9W8L9H5"/>
<name>A0A9W8L9H5_9FUNG</name>
<comment type="caution">
    <text evidence="2">The sequence shown here is derived from an EMBL/GenBank/DDBJ whole genome shotgun (WGS) entry which is preliminary data.</text>
</comment>